<dbReference type="RefSeq" id="YP_073713.1">
    <property type="nucleotide sequence ID" value="NC_005902.1"/>
</dbReference>
<name>Q677Q5_9VIRU</name>
<dbReference type="Proteomes" id="UP000106699">
    <property type="component" value="Segment"/>
</dbReference>
<sequence length="63" mass="7023">MHRAINVLPQPGGPCNKIPFICLQPNFFIISIGTDLEANARLKIRENSRSSPPTPISSKFQFN</sequence>
<keyword evidence="2" id="KW-1185">Reference proteome</keyword>
<evidence type="ECO:0000313" key="2">
    <source>
        <dbReference type="Proteomes" id="UP000106699"/>
    </source>
</evidence>
<dbReference type="KEGG" id="vg:2978953"/>
<proteinExistence type="predicted"/>
<evidence type="ECO:0000313" key="1">
    <source>
        <dbReference type="EMBL" id="AAU11052.1"/>
    </source>
</evidence>
<dbReference type="EMBL" id="AY380826">
    <property type="protein sequence ID" value="AAU11052.1"/>
    <property type="molecule type" value="Genomic_DNA"/>
</dbReference>
<organism evidence="1 2">
    <name type="scientific">lymphocystis disease virus-China</name>
    <dbReference type="NCBI Taxonomy" id="256729"/>
    <lineage>
        <taxon>Viruses</taxon>
        <taxon>Varidnaviria</taxon>
        <taxon>Bamfordvirae</taxon>
        <taxon>Nucleocytoviricota</taxon>
        <taxon>Megaviricetes</taxon>
        <taxon>Pimascovirales</taxon>
        <taxon>Pimascovirales incertae sedis</taxon>
        <taxon>Iridoviridae</taxon>
        <taxon>Alphairidovirinae</taxon>
        <taxon>Lymphocystivirus</taxon>
        <taxon>Lymphocystivirus paralichthys1</taxon>
        <taxon>Lymphocystis disease virus 2</taxon>
    </lineage>
</organism>
<protein>
    <submittedName>
        <fullName evidence="1">Uncharacterized protein</fullName>
    </submittedName>
</protein>
<reference evidence="1 2" key="1">
    <citation type="journal article" date="2004" name="J. Virol.">
        <title>Complete genome sequence of lymphocystis disease virus isolated from China.</title>
        <authorList>
            <person name="Zhang Q.Y."/>
            <person name="Xiao F."/>
            <person name="Xie J."/>
            <person name="Li Z.Q."/>
            <person name="Gui J.F."/>
        </authorList>
    </citation>
    <scope>NUCLEOTIDE SEQUENCE [LARGE SCALE GENOMIC DNA]</scope>
</reference>
<accession>Q677Q5</accession>
<dbReference type="GeneID" id="2978953"/>